<dbReference type="Pfam" id="PF08447">
    <property type="entry name" value="PAS_3"/>
    <property type="match status" value="2"/>
</dbReference>
<dbReference type="SMART" id="SM00086">
    <property type="entry name" value="PAC"/>
    <property type="match status" value="2"/>
</dbReference>
<keyword evidence="2" id="KW-0418">Kinase</keyword>
<dbReference type="Gene3D" id="3.30.450.20">
    <property type="entry name" value="PAS domain"/>
    <property type="match status" value="2"/>
</dbReference>
<dbReference type="PROSITE" id="PS50112">
    <property type="entry name" value="PAS"/>
    <property type="match status" value="2"/>
</dbReference>
<dbReference type="Proteomes" id="UP000076023">
    <property type="component" value="Unassembled WGS sequence"/>
</dbReference>
<dbReference type="Pfam" id="PF07730">
    <property type="entry name" value="HisKA_3"/>
    <property type="match status" value="1"/>
</dbReference>
<keyword evidence="1" id="KW-0808">Transferase</keyword>
<dbReference type="EMBL" id="BDCO01000002">
    <property type="protein sequence ID" value="GAT34879.1"/>
    <property type="molecule type" value="Genomic_DNA"/>
</dbReference>
<keyword evidence="3" id="KW-0902">Two-component regulatory system</keyword>
<organism evidence="8 9">
    <name type="scientific">Terrimicrobium sacchariphilum</name>
    <dbReference type="NCBI Taxonomy" id="690879"/>
    <lineage>
        <taxon>Bacteria</taxon>
        <taxon>Pseudomonadati</taxon>
        <taxon>Verrucomicrobiota</taxon>
        <taxon>Terrimicrobiia</taxon>
        <taxon>Terrimicrobiales</taxon>
        <taxon>Terrimicrobiaceae</taxon>
        <taxon>Terrimicrobium</taxon>
    </lineage>
</organism>
<dbReference type="SMART" id="SM00387">
    <property type="entry name" value="HATPase_c"/>
    <property type="match status" value="1"/>
</dbReference>
<evidence type="ECO:0000256" key="2">
    <source>
        <dbReference type="ARBA" id="ARBA00022777"/>
    </source>
</evidence>
<dbReference type="OrthoDB" id="6231at2"/>
<dbReference type="SMART" id="SM00091">
    <property type="entry name" value="PAS"/>
    <property type="match status" value="2"/>
</dbReference>
<dbReference type="InterPro" id="IPR000700">
    <property type="entry name" value="PAS-assoc_C"/>
</dbReference>
<dbReference type="InterPro" id="IPR011712">
    <property type="entry name" value="Sig_transdc_His_kin_sub3_dim/P"/>
</dbReference>
<dbReference type="Gene3D" id="3.30.565.10">
    <property type="entry name" value="Histidine kinase-like ATPase, C-terminal domain"/>
    <property type="match status" value="1"/>
</dbReference>
<dbReference type="PROSITE" id="PS50113">
    <property type="entry name" value="PAC"/>
    <property type="match status" value="2"/>
</dbReference>
<feature type="domain" description="PAS" evidence="6">
    <location>
        <begin position="191"/>
        <end position="261"/>
    </location>
</feature>
<dbReference type="CDD" id="cd00130">
    <property type="entry name" value="PAS"/>
    <property type="match status" value="2"/>
</dbReference>
<dbReference type="Gene3D" id="2.10.70.100">
    <property type="match status" value="1"/>
</dbReference>
<feature type="domain" description="Histidine kinase" evidence="5">
    <location>
        <begin position="523"/>
        <end position="718"/>
    </location>
</feature>
<evidence type="ECO:0000259" key="5">
    <source>
        <dbReference type="PROSITE" id="PS50109"/>
    </source>
</evidence>
<sequence>MPSENSTPSANAAPTGEDYHASDLRELNRQLVDSEQRLRLALETGRIGLWVWNSSDVANAGDWSPRLREIFGIPLTAEVTHDVFLNCVHPDDREKVDAAVMNALGGANDGEYRMEYRSIHPRDGSLHWVTAHGQAFFDDQKRPIRFIGTVMDITDRKEAEVELSSLNRELESRIAERTRELELANAALLRSEDRLRRVIDTIPGLVFTSSPEGSFDYLNKRWLDYTGMSLEDSTGWGWQVAIHPDDLPGLTRYWKALLQAGVPGKYESRMRGADGQYRWFLSRAVPYRNETGEIVKWYGTKVDIEGHRASMRLLRNQFDAITDLLDSLSTEGDSEKLVEHVARVIRDQTASDVLTFWIRNDAGVIDRMGIFSDNRLQFPAESASADQIAALRALGHPVWNRFFETCVDCVELDFASDPPMVRIAGSPGTNWMPALGCPPTPALLEDYLRKVKESGTLTAVTVPMPISGSFGGMVSARFRTHRTFRDEELELLKTLAQQAMLTIEMMRLARIGRQSAVISERNRLAREIHDTLAQGLTGVIVQLEAAEDARSQELDAEAGAHIARARELAAESLKEARRSVHAIRPEALSRMDLCAALADLIEKATSRTSVRGSVSVEGDSRPLPKSWEDNLLRIAQEALTNVLRHSRATEFHAKLAFASGSLQLALSDNGQGFDPTQKPDGFGLRGMRERVEAMDGSLTVESHPGTGTRIAVVLTLPSPTDENRIA</sequence>
<evidence type="ECO:0000259" key="7">
    <source>
        <dbReference type="PROSITE" id="PS50113"/>
    </source>
</evidence>
<evidence type="ECO:0000259" key="6">
    <source>
        <dbReference type="PROSITE" id="PS50112"/>
    </source>
</evidence>
<dbReference type="RefSeq" id="WP_075080474.1">
    <property type="nucleotide sequence ID" value="NZ_BDCO01000002.1"/>
</dbReference>
<dbReference type="SUPFAM" id="SSF55781">
    <property type="entry name" value="GAF domain-like"/>
    <property type="match status" value="1"/>
</dbReference>
<feature type="domain" description="PAS" evidence="6">
    <location>
        <begin position="34"/>
        <end position="107"/>
    </location>
</feature>
<dbReference type="InterPro" id="IPR000014">
    <property type="entry name" value="PAS"/>
</dbReference>
<evidence type="ECO:0000256" key="1">
    <source>
        <dbReference type="ARBA" id="ARBA00022679"/>
    </source>
</evidence>
<dbReference type="GO" id="GO:0046983">
    <property type="term" value="F:protein dimerization activity"/>
    <property type="evidence" value="ECO:0007669"/>
    <property type="project" value="InterPro"/>
</dbReference>
<feature type="domain" description="PAC" evidence="7">
    <location>
        <begin position="264"/>
        <end position="316"/>
    </location>
</feature>
<evidence type="ECO:0000256" key="3">
    <source>
        <dbReference type="ARBA" id="ARBA00023012"/>
    </source>
</evidence>
<dbReference type="Gene3D" id="1.20.5.1930">
    <property type="match status" value="1"/>
</dbReference>
<dbReference type="FunFam" id="3.30.450.20:FF:000099">
    <property type="entry name" value="Sensory box sensor histidine kinase"/>
    <property type="match status" value="1"/>
</dbReference>
<feature type="domain" description="PAC" evidence="7">
    <location>
        <begin position="112"/>
        <end position="165"/>
    </location>
</feature>
<dbReference type="SUPFAM" id="SSF55874">
    <property type="entry name" value="ATPase domain of HSP90 chaperone/DNA topoisomerase II/histidine kinase"/>
    <property type="match status" value="1"/>
</dbReference>
<dbReference type="InterPro" id="IPR029016">
    <property type="entry name" value="GAF-like_dom_sf"/>
</dbReference>
<dbReference type="InterPro" id="IPR050482">
    <property type="entry name" value="Sensor_HK_TwoCompSys"/>
</dbReference>
<accession>A0A146GB72</accession>
<dbReference type="InterPro" id="IPR003594">
    <property type="entry name" value="HATPase_dom"/>
</dbReference>
<feature type="coiled-coil region" evidence="4">
    <location>
        <begin position="156"/>
        <end position="187"/>
    </location>
</feature>
<dbReference type="CDD" id="cd16917">
    <property type="entry name" value="HATPase_UhpB-NarQ-NarX-like"/>
    <property type="match status" value="1"/>
</dbReference>
<dbReference type="InterPro" id="IPR013655">
    <property type="entry name" value="PAS_fold_3"/>
</dbReference>
<evidence type="ECO:0000313" key="8">
    <source>
        <dbReference type="EMBL" id="GAT34879.1"/>
    </source>
</evidence>
<comment type="caution">
    <text evidence="8">The sequence shown here is derived from an EMBL/GenBank/DDBJ whole genome shotgun (WGS) entry which is preliminary data.</text>
</comment>
<name>A0A146GB72_TERSA</name>
<dbReference type="GO" id="GO:0016020">
    <property type="term" value="C:membrane"/>
    <property type="evidence" value="ECO:0007669"/>
    <property type="project" value="InterPro"/>
</dbReference>
<gene>
    <name evidence="8" type="ORF">TSACC_23313</name>
</gene>
<dbReference type="NCBIfam" id="TIGR00229">
    <property type="entry name" value="sensory_box"/>
    <property type="match status" value="2"/>
</dbReference>
<dbReference type="InterPro" id="IPR035965">
    <property type="entry name" value="PAS-like_dom_sf"/>
</dbReference>
<dbReference type="InterPro" id="IPR005467">
    <property type="entry name" value="His_kinase_dom"/>
</dbReference>
<dbReference type="PROSITE" id="PS50109">
    <property type="entry name" value="HIS_KIN"/>
    <property type="match status" value="1"/>
</dbReference>
<evidence type="ECO:0000313" key="9">
    <source>
        <dbReference type="Proteomes" id="UP000076023"/>
    </source>
</evidence>
<dbReference type="InterPro" id="IPR001610">
    <property type="entry name" value="PAC"/>
</dbReference>
<dbReference type="AlphaFoldDB" id="A0A146GB72"/>
<keyword evidence="9" id="KW-1185">Reference proteome</keyword>
<dbReference type="STRING" id="690879.TSACC_23313"/>
<evidence type="ECO:0000256" key="4">
    <source>
        <dbReference type="SAM" id="Coils"/>
    </source>
</evidence>
<dbReference type="GO" id="GO:0000155">
    <property type="term" value="F:phosphorelay sensor kinase activity"/>
    <property type="evidence" value="ECO:0007669"/>
    <property type="project" value="InterPro"/>
</dbReference>
<dbReference type="SUPFAM" id="SSF55785">
    <property type="entry name" value="PYP-like sensor domain (PAS domain)"/>
    <property type="match status" value="2"/>
</dbReference>
<dbReference type="PANTHER" id="PTHR24421">
    <property type="entry name" value="NITRATE/NITRITE SENSOR PROTEIN NARX-RELATED"/>
    <property type="match status" value="1"/>
</dbReference>
<dbReference type="InParanoid" id="A0A146GB72"/>
<reference evidence="9" key="1">
    <citation type="journal article" date="2017" name="Genome Announc.">
        <title>Draft Genome Sequence of Terrimicrobium sacchariphilum NM-5T, a Facultative Anaerobic Soil Bacterium of the Class Spartobacteria.</title>
        <authorList>
            <person name="Qiu Y.L."/>
            <person name="Tourlousse D.M."/>
            <person name="Matsuura N."/>
            <person name="Ohashi A."/>
            <person name="Sekiguchi Y."/>
        </authorList>
    </citation>
    <scope>NUCLEOTIDE SEQUENCE [LARGE SCALE GENOMIC DNA]</scope>
    <source>
        <strain evidence="9">NM-5</strain>
    </source>
</reference>
<dbReference type="PANTHER" id="PTHR24421:SF62">
    <property type="entry name" value="SENSORY TRANSDUCTION HISTIDINE KINASE"/>
    <property type="match status" value="1"/>
</dbReference>
<keyword evidence="4" id="KW-0175">Coiled coil</keyword>
<dbReference type="Gene3D" id="3.30.450.40">
    <property type="match status" value="1"/>
</dbReference>
<dbReference type="Pfam" id="PF02518">
    <property type="entry name" value="HATPase_c"/>
    <property type="match status" value="1"/>
</dbReference>
<protein>
    <submittedName>
        <fullName evidence="8">PAS domain S-box-containing protein</fullName>
    </submittedName>
</protein>
<dbReference type="InterPro" id="IPR036890">
    <property type="entry name" value="HATPase_C_sf"/>
</dbReference>
<proteinExistence type="predicted"/>